<evidence type="ECO:0000313" key="1">
    <source>
        <dbReference type="EMBL" id="KKK94392.1"/>
    </source>
</evidence>
<dbReference type="EMBL" id="LAZR01047366">
    <property type="protein sequence ID" value="KKK94392.1"/>
    <property type="molecule type" value="Genomic_DNA"/>
</dbReference>
<gene>
    <name evidence="1" type="ORF">LCGC14_2683310</name>
</gene>
<organism evidence="1">
    <name type="scientific">marine sediment metagenome</name>
    <dbReference type="NCBI Taxonomy" id="412755"/>
    <lineage>
        <taxon>unclassified sequences</taxon>
        <taxon>metagenomes</taxon>
        <taxon>ecological metagenomes</taxon>
    </lineage>
</organism>
<proteinExistence type="predicted"/>
<name>A0A0F8ZKS4_9ZZZZ</name>
<dbReference type="AlphaFoldDB" id="A0A0F8ZKS4"/>
<sequence>MTENENIKQLLKIKAAAKKLVSIFPETIPEDCEETKFDIPAYIIEELNQALNNRKHIIISNSCVSCASVDGDCCGMIYWADDGKFLCNECGREFDIKLAK</sequence>
<comment type="caution">
    <text evidence="1">The sequence shown here is derived from an EMBL/GenBank/DDBJ whole genome shotgun (WGS) entry which is preliminary data.</text>
</comment>
<protein>
    <submittedName>
        <fullName evidence="1">Uncharacterized protein</fullName>
    </submittedName>
</protein>
<accession>A0A0F8ZKS4</accession>
<reference evidence="1" key="1">
    <citation type="journal article" date="2015" name="Nature">
        <title>Complex archaea that bridge the gap between prokaryotes and eukaryotes.</title>
        <authorList>
            <person name="Spang A."/>
            <person name="Saw J.H."/>
            <person name="Jorgensen S.L."/>
            <person name="Zaremba-Niedzwiedzka K."/>
            <person name="Martijn J."/>
            <person name="Lind A.E."/>
            <person name="van Eijk R."/>
            <person name="Schleper C."/>
            <person name="Guy L."/>
            <person name="Ettema T.J."/>
        </authorList>
    </citation>
    <scope>NUCLEOTIDE SEQUENCE</scope>
</reference>